<dbReference type="EMBL" id="CH476616">
    <property type="protein sequence ID" value="EEP79796.1"/>
    <property type="molecule type" value="Genomic_DNA"/>
</dbReference>
<gene>
    <name evidence="5" type="ORF">UREG_04642</name>
</gene>
<evidence type="ECO:0000256" key="2">
    <source>
        <dbReference type="ARBA" id="ARBA00022694"/>
    </source>
</evidence>
<dbReference type="GO" id="GO:0000379">
    <property type="term" value="P:tRNA-type intron splice site recognition and cleavage"/>
    <property type="evidence" value="ECO:0007669"/>
    <property type="project" value="TreeGrafter"/>
</dbReference>
<dbReference type="GeneID" id="8440027"/>
<dbReference type="AlphaFoldDB" id="C4JQ88"/>
<evidence type="ECO:0000259" key="4">
    <source>
        <dbReference type="Pfam" id="PF12928"/>
    </source>
</evidence>
<accession>C4JQ88</accession>
<dbReference type="KEGG" id="ure:UREG_04642"/>
<dbReference type="eggNOG" id="KOG4772">
    <property type="taxonomic scope" value="Eukaryota"/>
</dbReference>
<evidence type="ECO:0000313" key="6">
    <source>
        <dbReference type="Proteomes" id="UP000002058"/>
    </source>
</evidence>
<reference evidence="6" key="1">
    <citation type="journal article" date="2009" name="Genome Res.">
        <title>Comparative genomic analyses of the human fungal pathogens Coccidioides and their relatives.</title>
        <authorList>
            <person name="Sharpton T.J."/>
            <person name="Stajich J.E."/>
            <person name="Rounsley S.D."/>
            <person name="Gardner M.J."/>
            <person name="Wortman J.R."/>
            <person name="Jordar V.S."/>
            <person name="Maiti R."/>
            <person name="Kodira C.D."/>
            <person name="Neafsey D.E."/>
            <person name="Zeng Q."/>
            <person name="Hung C.-Y."/>
            <person name="McMahan C."/>
            <person name="Muszewska A."/>
            <person name="Grynberg M."/>
            <person name="Mandel M.A."/>
            <person name="Kellner E.M."/>
            <person name="Barker B.M."/>
            <person name="Galgiani J.N."/>
            <person name="Orbach M.J."/>
            <person name="Kirkland T.N."/>
            <person name="Cole G.T."/>
            <person name="Henn M.R."/>
            <person name="Birren B.W."/>
            <person name="Taylor J.W."/>
        </authorList>
    </citation>
    <scope>NUCLEOTIDE SEQUENCE [LARGE SCALE GENOMIC DNA]</scope>
    <source>
        <strain evidence="6">UAMH 1704</strain>
    </source>
</reference>
<evidence type="ECO:0000313" key="5">
    <source>
        <dbReference type="EMBL" id="EEP79796.1"/>
    </source>
</evidence>
<evidence type="ECO:0000256" key="3">
    <source>
        <dbReference type="SAM" id="MobiDB-lite"/>
    </source>
</evidence>
<dbReference type="PANTHER" id="PTHR21027:SF1">
    <property type="entry name" value="TRNA-SPLICING ENDONUCLEASE SUBUNIT SEN54"/>
    <property type="match status" value="1"/>
</dbReference>
<dbReference type="VEuPathDB" id="FungiDB:UREG_04642"/>
<dbReference type="InParanoid" id="C4JQ88"/>
<proteinExistence type="inferred from homology"/>
<dbReference type="HOGENOM" id="CLU_028449_2_0_1"/>
<dbReference type="OMA" id="MYMRLRH"/>
<dbReference type="STRING" id="336963.C4JQ88"/>
<feature type="region of interest" description="Disordered" evidence="3">
    <location>
        <begin position="1"/>
        <end position="23"/>
    </location>
</feature>
<protein>
    <recommendedName>
        <fullName evidence="4">tRNA-splicing endonuclease subunit Sen54 N-terminal domain-containing protein</fullName>
    </recommendedName>
</protein>
<comment type="similarity">
    <text evidence="1">Belongs to the SEN54 family.</text>
</comment>
<dbReference type="FunCoup" id="C4JQ88">
    <property type="interactions" value="50"/>
</dbReference>
<dbReference type="InterPro" id="IPR024337">
    <property type="entry name" value="tRNA_splic_suSen54"/>
</dbReference>
<keyword evidence="2" id="KW-0819">tRNA processing</keyword>
<dbReference type="Proteomes" id="UP000002058">
    <property type="component" value="Unassembled WGS sequence"/>
</dbReference>
<dbReference type="PANTHER" id="PTHR21027">
    <property type="entry name" value="TRNA-SPLICING ENDONUCLEASE SUBUNIT SEN54"/>
    <property type="match status" value="1"/>
</dbReference>
<evidence type="ECO:0000256" key="1">
    <source>
        <dbReference type="ARBA" id="ARBA00005736"/>
    </source>
</evidence>
<dbReference type="Pfam" id="PF12928">
    <property type="entry name" value="tRNA_int_end_N2"/>
    <property type="match status" value="1"/>
</dbReference>
<feature type="compositionally biased region" description="Polar residues" evidence="3">
    <location>
        <begin position="12"/>
        <end position="22"/>
    </location>
</feature>
<dbReference type="GO" id="GO:0000214">
    <property type="term" value="C:tRNA-intron endonuclease complex"/>
    <property type="evidence" value="ECO:0007669"/>
    <property type="project" value="TreeGrafter"/>
</dbReference>
<name>C4JQ88_UNCRE</name>
<dbReference type="InterPro" id="IPR024336">
    <property type="entry name" value="tRNA_splic_suSen54_N"/>
</dbReference>
<dbReference type="RefSeq" id="XP_002545125.1">
    <property type="nucleotide sequence ID" value="XM_002545079.1"/>
</dbReference>
<sequence length="481" mass="52737">MADADEDGMLRPSSTAITSTGVDQDISDEAQDFRFLNNLSLLSDPTLQTLPHRGEKDFEPNPTLHQADTLAASRNAMHNALMYPRLHNPKNRIVGIFCPDGILEPESSRTVQASQATCAQPPTTENASKVDSTVEGIAQLQVQRQVYRPRGDDLCVCVPNPRGQHFRTMGRADQFNRVWLLPEEALYLLERGSLDIRWPVESSQGGGVIDAIDAMERGVPMSLQAAYACFLGRGGLSSERYIVYAGLRRGGYVVIRAESWRTNLPEALKPATTEGQPRRFSSEPPRAGLLARLSELFHSIINPQSTCSTVHGPVIGLGIHRSYDDIYRTLSIIPAFNPAIPDSDPTIIESSSRSTSPYRLAFNVYKPSTPFRKSSPGTPDFRLAVINARTHPSVPSLSELGALLANTPLMPPRGEKLDRLMYMRLRHGWRNVILGVVDQGVVSYLRVADAGFIKEPLYEQKAAIGPGGKGGRGTSARKGRG</sequence>
<keyword evidence="6" id="KW-1185">Reference proteome</keyword>
<dbReference type="OrthoDB" id="408683at2759"/>
<feature type="domain" description="tRNA-splicing endonuclease subunit Sen54 N-terminal" evidence="4">
    <location>
        <begin position="78"/>
        <end position="198"/>
    </location>
</feature>
<organism evidence="5 6">
    <name type="scientific">Uncinocarpus reesii (strain UAMH 1704)</name>
    <dbReference type="NCBI Taxonomy" id="336963"/>
    <lineage>
        <taxon>Eukaryota</taxon>
        <taxon>Fungi</taxon>
        <taxon>Dikarya</taxon>
        <taxon>Ascomycota</taxon>
        <taxon>Pezizomycotina</taxon>
        <taxon>Eurotiomycetes</taxon>
        <taxon>Eurotiomycetidae</taxon>
        <taxon>Onygenales</taxon>
        <taxon>Onygenaceae</taxon>
        <taxon>Uncinocarpus</taxon>
    </lineage>
</organism>